<feature type="compositionally biased region" description="Basic and acidic residues" evidence="1">
    <location>
        <begin position="95"/>
        <end position="106"/>
    </location>
</feature>
<evidence type="ECO:0000313" key="3">
    <source>
        <dbReference type="Proteomes" id="UP000092993"/>
    </source>
</evidence>
<dbReference type="EMBL" id="LUGG01000006">
    <property type="protein sequence ID" value="OBZ73581.1"/>
    <property type="molecule type" value="Genomic_DNA"/>
</dbReference>
<gene>
    <name evidence="2" type="ORF">A0H81_05996</name>
</gene>
<organism evidence="2 3">
    <name type="scientific">Grifola frondosa</name>
    <name type="common">Maitake</name>
    <name type="synonym">Polyporus frondosus</name>
    <dbReference type="NCBI Taxonomy" id="5627"/>
    <lineage>
        <taxon>Eukaryota</taxon>
        <taxon>Fungi</taxon>
        <taxon>Dikarya</taxon>
        <taxon>Basidiomycota</taxon>
        <taxon>Agaricomycotina</taxon>
        <taxon>Agaricomycetes</taxon>
        <taxon>Polyporales</taxon>
        <taxon>Grifolaceae</taxon>
        <taxon>Grifola</taxon>
    </lineage>
</organism>
<keyword evidence="3" id="KW-1185">Reference proteome</keyword>
<feature type="region of interest" description="Disordered" evidence="1">
    <location>
        <begin position="75"/>
        <end position="106"/>
    </location>
</feature>
<comment type="caution">
    <text evidence="2">The sequence shown here is derived from an EMBL/GenBank/DDBJ whole genome shotgun (WGS) entry which is preliminary data.</text>
</comment>
<protein>
    <submittedName>
        <fullName evidence="2">Uncharacterized protein</fullName>
    </submittedName>
</protein>
<dbReference type="AlphaFoldDB" id="A0A1C7M9L5"/>
<proteinExistence type="predicted"/>
<evidence type="ECO:0000313" key="2">
    <source>
        <dbReference type="EMBL" id="OBZ73581.1"/>
    </source>
</evidence>
<name>A0A1C7M9L5_GRIFR</name>
<evidence type="ECO:0000256" key="1">
    <source>
        <dbReference type="SAM" id="MobiDB-lite"/>
    </source>
</evidence>
<accession>A0A1C7M9L5</accession>
<feature type="region of interest" description="Disordered" evidence="1">
    <location>
        <begin position="1"/>
        <end position="26"/>
    </location>
</feature>
<dbReference type="Proteomes" id="UP000092993">
    <property type="component" value="Unassembled WGS sequence"/>
</dbReference>
<reference evidence="2 3" key="1">
    <citation type="submission" date="2016-03" db="EMBL/GenBank/DDBJ databases">
        <title>Whole genome sequencing of Grifola frondosa 9006-11.</title>
        <authorList>
            <person name="Min B."/>
            <person name="Park H."/>
            <person name="Kim J.-G."/>
            <person name="Cho H."/>
            <person name="Oh Y.-L."/>
            <person name="Kong W.-S."/>
            <person name="Choi I.-G."/>
        </authorList>
    </citation>
    <scope>NUCLEOTIDE SEQUENCE [LARGE SCALE GENOMIC DNA]</scope>
    <source>
        <strain evidence="2 3">9006-11</strain>
    </source>
</reference>
<sequence>MRQAPSRAAFPPRRVTTTMHTTTRSSPIRTFRRSIAHAEARVALARASPSVEEAHTRCIAVARARASEPVLALPSEPASHAARGHTACASAPRAAQRDRSYGGEHARGVGAWARGAARAEH</sequence>